<dbReference type="InterPro" id="IPR036426">
    <property type="entry name" value="Bulb-type_lectin_dom_sf"/>
</dbReference>
<dbReference type="InParanoid" id="D8R8A6"/>
<reference evidence="2 3" key="1">
    <citation type="journal article" date="2011" name="Science">
        <title>The Selaginella genome identifies genetic changes associated with the evolution of vascular plants.</title>
        <authorList>
            <person name="Banks J.A."/>
            <person name="Nishiyama T."/>
            <person name="Hasebe M."/>
            <person name="Bowman J.L."/>
            <person name="Gribskov M."/>
            <person name="dePamphilis C."/>
            <person name="Albert V.A."/>
            <person name="Aono N."/>
            <person name="Aoyama T."/>
            <person name="Ambrose B.A."/>
            <person name="Ashton N.W."/>
            <person name="Axtell M.J."/>
            <person name="Barker E."/>
            <person name="Barker M.S."/>
            <person name="Bennetzen J.L."/>
            <person name="Bonawitz N.D."/>
            <person name="Chapple C."/>
            <person name="Cheng C."/>
            <person name="Correa L.G."/>
            <person name="Dacre M."/>
            <person name="DeBarry J."/>
            <person name="Dreyer I."/>
            <person name="Elias M."/>
            <person name="Engstrom E.M."/>
            <person name="Estelle M."/>
            <person name="Feng L."/>
            <person name="Finet C."/>
            <person name="Floyd S.K."/>
            <person name="Frommer W.B."/>
            <person name="Fujita T."/>
            <person name="Gramzow L."/>
            <person name="Gutensohn M."/>
            <person name="Harholt J."/>
            <person name="Hattori M."/>
            <person name="Heyl A."/>
            <person name="Hirai T."/>
            <person name="Hiwatashi Y."/>
            <person name="Ishikawa M."/>
            <person name="Iwata M."/>
            <person name="Karol K.G."/>
            <person name="Koehler B."/>
            <person name="Kolukisaoglu U."/>
            <person name="Kubo M."/>
            <person name="Kurata T."/>
            <person name="Lalonde S."/>
            <person name="Li K."/>
            <person name="Li Y."/>
            <person name="Litt A."/>
            <person name="Lyons E."/>
            <person name="Manning G."/>
            <person name="Maruyama T."/>
            <person name="Michael T.P."/>
            <person name="Mikami K."/>
            <person name="Miyazaki S."/>
            <person name="Morinaga S."/>
            <person name="Murata T."/>
            <person name="Mueller-Roeber B."/>
            <person name="Nelson D.R."/>
            <person name="Obara M."/>
            <person name="Oguri Y."/>
            <person name="Olmstead R.G."/>
            <person name="Onodera N."/>
            <person name="Petersen B.L."/>
            <person name="Pils B."/>
            <person name="Prigge M."/>
            <person name="Rensing S.A."/>
            <person name="Riano-Pachon D.M."/>
            <person name="Roberts A.W."/>
            <person name="Sato Y."/>
            <person name="Scheller H.V."/>
            <person name="Schulz B."/>
            <person name="Schulz C."/>
            <person name="Shakirov E.V."/>
            <person name="Shibagaki N."/>
            <person name="Shinohara N."/>
            <person name="Shippen D.E."/>
            <person name="Soerensen I."/>
            <person name="Sotooka R."/>
            <person name="Sugimoto N."/>
            <person name="Sugita M."/>
            <person name="Sumikawa N."/>
            <person name="Tanurdzic M."/>
            <person name="Theissen G."/>
            <person name="Ulvskov P."/>
            <person name="Wakazuki S."/>
            <person name="Weng J.K."/>
            <person name="Willats W.W."/>
            <person name="Wipf D."/>
            <person name="Wolf P.G."/>
            <person name="Yang L."/>
            <person name="Zimmer A.D."/>
            <person name="Zhu Q."/>
            <person name="Mitros T."/>
            <person name="Hellsten U."/>
            <person name="Loque D."/>
            <person name="Otillar R."/>
            <person name="Salamov A."/>
            <person name="Schmutz J."/>
            <person name="Shapiro H."/>
            <person name="Lindquist E."/>
            <person name="Lucas S."/>
            <person name="Rokhsar D."/>
            <person name="Grigoriev I.V."/>
        </authorList>
    </citation>
    <scope>NUCLEOTIDE SEQUENCE [LARGE SCALE GENOMIC DNA]</scope>
</reference>
<gene>
    <name evidence="2" type="ORF">SELMODRAFT_408439</name>
</gene>
<dbReference type="EMBL" id="GL377573">
    <property type="protein sequence ID" value="EFJ31664.1"/>
    <property type="molecule type" value="Genomic_DNA"/>
</dbReference>
<dbReference type="SUPFAM" id="SSF51110">
    <property type="entry name" value="alpha-D-mannose-specific plant lectins"/>
    <property type="match status" value="1"/>
</dbReference>
<dbReference type="KEGG" id="smo:SELMODRAFT_408439"/>
<evidence type="ECO:0000313" key="2">
    <source>
        <dbReference type="EMBL" id="EFJ31664.1"/>
    </source>
</evidence>
<keyword evidence="3" id="KW-1185">Reference proteome</keyword>
<dbReference type="SMART" id="SM00108">
    <property type="entry name" value="B_lectin"/>
    <property type="match status" value="1"/>
</dbReference>
<feature type="domain" description="Bulb-type lectin" evidence="1">
    <location>
        <begin position="273"/>
        <end position="385"/>
    </location>
</feature>
<accession>D8R8A6</accession>
<evidence type="ECO:0000313" key="3">
    <source>
        <dbReference type="Proteomes" id="UP000001514"/>
    </source>
</evidence>
<dbReference type="Gramene" id="EFJ31664">
    <property type="protein sequence ID" value="EFJ31664"/>
    <property type="gene ID" value="SELMODRAFT_408439"/>
</dbReference>
<dbReference type="InterPro" id="IPR001480">
    <property type="entry name" value="Bulb-type_lectin_dom"/>
</dbReference>
<dbReference type="AlphaFoldDB" id="D8R8A6"/>
<dbReference type="HOGENOM" id="CLU_638418_0_0_1"/>
<dbReference type="Proteomes" id="UP000001514">
    <property type="component" value="Unassembled WGS sequence"/>
</dbReference>
<organism evidence="3">
    <name type="scientific">Selaginella moellendorffii</name>
    <name type="common">Spikemoss</name>
    <dbReference type="NCBI Taxonomy" id="88036"/>
    <lineage>
        <taxon>Eukaryota</taxon>
        <taxon>Viridiplantae</taxon>
        <taxon>Streptophyta</taxon>
        <taxon>Embryophyta</taxon>
        <taxon>Tracheophyta</taxon>
        <taxon>Lycopodiopsida</taxon>
        <taxon>Selaginellales</taxon>
        <taxon>Selaginellaceae</taxon>
        <taxon>Selaginella</taxon>
    </lineage>
</organism>
<protein>
    <recommendedName>
        <fullName evidence="1">Bulb-type lectin domain-containing protein</fullName>
    </recommendedName>
</protein>
<sequence length="430" mass="47523">MDFEEPDLPATIASRVHSRPSTQHVLDSKSPVDDGVAAEAGLVQGVLDVLGESFKGLDEHEARKSLVFVGVRIAFSIEEPQPAVTVEENDRGEKVVSGMLLIRVVRPAITQFGGRCKDKSIDKFALLSSSQALTFSTAIVIDKEERKAQGRESIMDRLLLMTTITIYLSTRGKAVDIFDKGIPRKIGPNFRTVVLSGLATLVNTISYGLHMPRSFSDTVTWGYSYITAIDGRFGMEYALKEANEELEVAREGAPVIVHGGQACYPYSNMIQSGPKARRYSRLTPGSYLVSRNGLYMLVLGFDCNLELMEGNIVVWRPLISIGANRNCYLRVRLDGRVVFENESVCLWTIDSGVSGESVSSVLVLQNDRNLVLYRSDEQVAVWASNTVDLEKIPTASFGADLAALCTKPIREKMDVIDLKLWMPTFTAQWL</sequence>
<proteinExistence type="predicted"/>
<dbReference type="Gene3D" id="2.90.10.10">
    <property type="entry name" value="Bulb-type lectin domain"/>
    <property type="match status" value="1"/>
</dbReference>
<dbReference type="PROSITE" id="PS50927">
    <property type="entry name" value="BULB_LECTIN"/>
    <property type="match status" value="1"/>
</dbReference>
<evidence type="ECO:0000259" key="1">
    <source>
        <dbReference type="PROSITE" id="PS50927"/>
    </source>
</evidence>
<name>D8R8A6_SELML</name>